<reference evidence="2" key="1">
    <citation type="journal article" date="2015" name="MBio">
        <title>Eco-Evolutionary Dynamics of Episomes among Ecologically Cohesive Bacterial Populations.</title>
        <authorList>
            <person name="Xue H."/>
            <person name="Cordero O.X."/>
            <person name="Camas F.M."/>
            <person name="Trimble W."/>
            <person name="Meyer F."/>
            <person name="Guglielmini J."/>
            <person name="Rocha E.P."/>
            <person name="Polz M.F."/>
        </authorList>
    </citation>
    <scope>NUCLEOTIDE SEQUENCE</scope>
    <source>
        <strain evidence="2">ZS_138</strain>
    </source>
</reference>
<proteinExistence type="predicted"/>
<organism evidence="2">
    <name type="scientific">Vibrio splendidus</name>
    <dbReference type="NCBI Taxonomy" id="29497"/>
    <lineage>
        <taxon>Bacteria</taxon>
        <taxon>Pseudomonadati</taxon>
        <taxon>Pseudomonadota</taxon>
        <taxon>Gammaproteobacteria</taxon>
        <taxon>Vibrionales</taxon>
        <taxon>Vibrionaceae</taxon>
        <taxon>Vibrio</taxon>
    </lineage>
</organism>
<keyword evidence="1" id="KW-0812">Transmembrane</keyword>
<dbReference type="AlphaFoldDB" id="A0A0H3ZM55"/>
<keyword evidence="1" id="KW-0472">Membrane</keyword>
<protein>
    <submittedName>
        <fullName evidence="2">Uncharacterized protein</fullName>
    </submittedName>
</protein>
<keyword evidence="1" id="KW-1133">Transmembrane helix</keyword>
<sequence length="41" mass="4325">MSTASVINQNDFLNVGITIGQVLLALFTVIPKPQLSAVVIV</sequence>
<feature type="transmembrane region" description="Helical" evidence="1">
    <location>
        <begin position="12"/>
        <end position="30"/>
    </location>
</feature>
<evidence type="ECO:0000313" key="2">
    <source>
        <dbReference type="EMBL" id="AKN37205.1"/>
    </source>
</evidence>
<name>A0A0H3ZM55_VIBSP</name>
<evidence type="ECO:0000256" key="1">
    <source>
        <dbReference type="SAM" id="Phobius"/>
    </source>
</evidence>
<dbReference type="EMBL" id="KP795525">
    <property type="protein sequence ID" value="AKN37205.1"/>
    <property type="molecule type" value="Genomic_DNA"/>
</dbReference>
<accession>A0A0H3ZM55</accession>